<keyword evidence="3" id="KW-0732">Signal</keyword>
<feature type="transmembrane region" description="Helical" evidence="2">
    <location>
        <begin position="211"/>
        <end position="239"/>
    </location>
</feature>
<feature type="chain" id="PRO_5042005871" evidence="3">
    <location>
        <begin position="27"/>
        <end position="370"/>
    </location>
</feature>
<reference evidence="4" key="1">
    <citation type="submission" date="2018-03" db="EMBL/GenBank/DDBJ databases">
        <authorList>
            <person name="Guldener U."/>
        </authorList>
    </citation>
    <scope>NUCLEOTIDE SEQUENCE</scope>
</reference>
<name>A0AAE8SXR9_9PEZI</name>
<dbReference type="Proteomes" id="UP001187682">
    <property type="component" value="Unassembled WGS sequence"/>
</dbReference>
<feature type="region of interest" description="Disordered" evidence="1">
    <location>
        <begin position="254"/>
        <end position="293"/>
    </location>
</feature>
<sequence>MDRNQRLRAALFAAFLLFLAPSQIQAYPYPKDDLHDAGYSYLMPRACEQYCGADNQYCCGAGSACFTENGIAKCAAGQNVLTTTWTETNTFTSTITTKWVEAAPTPIDKSVPCVPQSPGWSSCGWICCDWWQQCGEIGQCVPKPGFEDGPPAGSGTTTIVMTTDGQLTTLTTQFSAPFRVTGTGSPESTGLGGAGGAGQDDDGSAGLSGGAIAGIVVGTLAGICLLSFICFCCIAKGILGAIFGRKKKEDHYDDKYTRRSSRHSSQHTKRQSHGSWFGSSVSTRHEPKKKSGGAKWLGLAGLAATMLALLNFRKSKKRPESRTPTMYTDSYMQFKLRRRIETCQPLLAPLGRTLTPLSLHPTYAANRGEE</sequence>
<evidence type="ECO:0000256" key="1">
    <source>
        <dbReference type="SAM" id="MobiDB-lite"/>
    </source>
</evidence>
<accession>A0AAE8SXR9</accession>
<dbReference type="PANTHER" id="PTHR16861">
    <property type="entry name" value="GLYCOPROTEIN 38"/>
    <property type="match status" value="1"/>
</dbReference>
<keyword evidence="2" id="KW-0812">Transmembrane</keyword>
<gene>
    <name evidence="4" type="ORF">DNG_06915</name>
</gene>
<dbReference type="AlphaFoldDB" id="A0AAE8SXR9"/>
<protein>
    <submittedName>
        <fullName evidence="4">Uncharacterized protein</fullName>
    </submittedName>
</protein>
<feature type="signal peptide" evidence="3">
    <location>
        <begin position="1"/>
        <end position="26"/>
    </location>
</feature>
<keyword evidence="5" id="KW-1185">Reference proteome</keyword>
<evidence type="ECO:0000313" key="4">
    <source>
        <dbReference type="EMBL" id="SPO04232.1"/>
    </source>
</evidence>
<dbReference type="PANTHER" id="PTHR16861:SF10">
    <property type="entry name" value="MID2 DOMAIN-CONTAINING PROTEIN"/>
    <property type="match status" value="1"/>
</dbReference>
<comment type="caution">
    <text evidence="4">The sequence shown here is derived from an EMBL/GenBank/DDBJ whole genome shotgun (WGS) entry which is preliminary data.</text>
</comment>
<evidence type="ECO:0000256" key="2">
    <source>
        <dbReference type="SAM" id="Phobius"/>
    </source>
</evidence>
<feature type="region of interest" description="Disordered" evidence="1">
    <location>
        <begin position="178"/>
        <end position="201"/>
    </location>
</feature>
<keyword evidence="2" id="KW-1133">Transmembrane helix</keyword>
<evidence type="ECO:0000256" key="3">
    <source>
        <dbReference type="SAM" id="SignalP"/>
    </source>
</evidence>
<keyword evidence="2" id="KW-0472">Membrane</keyword>
<dbReference type="EMBL" id="ONZQ02000010">
    <property type="protein sequence ID" value="SPO04232.1"/>
    <property type="molecule type" value="Genomic_DNA"/>
</dbReference>
<feature type="compositionally biased region" description="Basic residues" evidence="1">
    <location>
        <begin position="258"/>
        <end position="272"/>
    </location>
</feature>
<proteinExistence type="predicted"/>
<evidence type="ECO:0000313" key="5">
    <source>
        <dbReference type="Proteomes" id="UP001187682"/>
    </source>
</evidence>
<organism evidence="4 5">
    <name type="scientific">Cephalotrichum gorgonifer</name>
    <dbReference type="NCBI Taxonomy" id="2041049"/>
    <lineage>
        <taxon>Eukaryota</taxon>
        <taxon>Fungi</taxon>
        <taxon>Dikarya</taxon>
        <taxon>Ascomycota</taxon>
        <taxon>Pezizomycotina</taxon>
        <taxon>Sordariomycetes</taxon>
        <taxon>Hypocreomycetidae</taxon>
        <taxon>Microascales</taxon>
        <taxon>Microascaceae</taxon>
        <taxon>Cephalotrichum</taxon>
    </lineage>
</organism>